<protein>
    <submittedName>
        <fullName evidence="1">Uncharacterized protein</fullName>
    </submittedName>
</protein>
<gene>
    <name evidence="1" type="ORF">DFK10_06635</name>
</gene>
<sequence length="140" mass="16535">MFYYQSRYGGRVFFDDLGWPWPKHPCTDNSNRPLKAPRAVRGSIVIKDRHGQTLDIYDLDDLQDGPGRFVFTFRNSRTRARLDLTFSKKAMAKGGVKIDDFWDAPSFLLRKDQQKKDAYRVEFISCRHGKVLRFRMQRLL</sequence>
<evidence type="ECO:0000313" key="1">
    <source>
        <dbReference type="EMBL" id="PWG17438.1"/>
    </source>
</evidence>
<dbReference type="OrthoDB" id="7065440at2"/>
<comment type="caution">
    <text evidence="1">The sequence shown here is derived from an EMBL/GenBank/DDBJ whole genome shotgun (WGS) entry which is preliminary data.</text>
</comment>
<organism evidence="1 2">
    <name type="scientific">Salibaculum griseiflavum</name>
    <dbReference type="NCBI Taxonomy" id="1914409"/>
    <lineage>
        <taxon>Bacteria</taxon>
        <taxon>Pseudomonadati</taxon>
        <taxon>Pseudomonadota</taxon>
        <taxon>Alphaproteobacteria</taxon>
        <taxon>Rhodobacterales</taxon>
        <taxon>Roseobacteraceae</taxon>
        <taxon>Salibaculum</taxon>
    </lineage>
</organism>
<reference evidence="2" key="1">
    <citation type="submission" date="2018-05" db="EMBL/GenBank/DDBJ databases">
        <authorList>
            <person name="Du Z."/>
            <person name="Wang X."/>
        </authorList>
    </citation>
    <scope>NUCLEOTIDE SEQUENCE [LARGE SCALE GENOMIC DNA]</scope>
    <source>
        <strain evidence="2">WDS4C29</strain>
    </source>
</reference>
<dbReference type="EMBL" id="QETF01000005">
    <property type="protein sequence ID" value="PWG17438.1"/>
    <property type="molecule type" value="Genomic_DNA"/>
</dbReference>
<name>A0A2V1P6M0_9RHOB</name>
<dbReference type="AlphaFoldDB" id="A0A2V1P6M0"/>
<accession>A0A2V1P6M0</accession>
<evidence type="ECO:0000313" key="2">
    <source>
        <dbReference type="Proteomes" id="UP000245293"/>
    </source>
</evidence>
<proteinExistence type="predicted"/>
<dbReference type="RefSeq" id="WP_146193236.1">
    <property type="nucleotide sequence ID" value="NZ_QETF01000005.1"/>
</dbReference>
<keyword evidence="2" id="KW-1185">Reference proteome</keyword>
<dbReference type="Proteomes" id="UP000245293">
    <property type="component" value="Unassembled WGS sequence"/>
</dbReference>